<dbReference type="SMART" id="SM00220">
    <property type="entry name" value="S_TKc"/>
    <property type="match status" value="1"/>
</dbReference>
<comment type="caution">
    <text evidence="20">The sequence shown here is derived from an EMBL/GenBank/DDBJ whole genome shotgun (WGS) entry which is preliminary data.</text>
</comment>
<evidence type="ECO:0000256" key="11">
    <source>
        <dbReference type="ARBA" id="ARBA00022840"/>
    </source>
</evidence>
<reference evidence="20 21" key="1">
    <citation type="submission" date="2021-02" db="EMBL/GenBank/DDBJ databases">
        <title>Plant Genome Project.</title>
        <authorList>
            <person name="Zhang R.-G."/>
        </authorList>
    </citation>
    <scope>NUCLEOTIDE SEQUENCE [LARGE SCALE GENOMIC DNA]</scope>
    <source>
        <tissue evidence="20">Leaves</tissue>
    </source>
</reference>
<feature type="domain" description="Protein kinase" evidence="19">
    <location>
        <begin position="709"/>
        <end position="1056"/>
    </location>
</feature>
<dbReference type="Pfam" id="PF00560">
    <property type="entry name" value="LRR_1"/>
    <property type="match status" value="8"/>
</dbReference>
<dbReference type="PANTHER" id="PTHR27000">
    <property type="entry name" value="LEUCINE-RICH REPEAT RECEPTOR-LIKE PROTEIN KINASE FAMILY PROTEIN-RELATED"/>
    <property type="match status" value="1"/>
</dbReference>
<keyword evidence="5" id="KW-0808">Transferase</keyword>
<comment type="subcellular location">
    <subcellularLocation>
        <location evidence="1">Cell membrane</location>
        <topology evidence="1">Single-pass membrane protein</topology>
    </subcellularLocation>
    <subcellularLocation>
        <location evidence="2">Membrane</location>
        <topology evidence="2">Single-pass type I membrane protein</topology>
    </subcellularLocation>
</comment>
<dbReference type="Pfam" id="PF13516">
    <property type="entry name" value="LRR_6"/>
    <property type="match status" value="1"/>
</dbReference>
<keyword evidence="10" id="KW-0418">Kinase</keyword>
<dbReference type="PANTHER" id="PTHR27000:SF777">
    <property type="entry name" value="PROTEIN KINASE DOMAIN-CONTAINING PROTEIN"/>
    <property type="match status" value="1"/>
</dbReference>
<feature type="binding site" evidence="16">
    <location>
        <position position="738"/>
    </location>
    <ligand>
        <name>ATP</name>
        <dbReference type="ChEBI" id="CHEBI:30616"/>
    </ligand>
</feature>
<feature type="transmembrane region" description="Helical" evidence="17">
    <location>
        <begin position="651"/>
        <end position="674"/>
    </location>
</feature>
<comment type="similarity">
    <text evidence="3">Belongs to the protein kinase superfamily. Ser/Thr protein kinase family.</text>
</comment>
<dbReference type="SUPFAM" id="SSF52058">
    <property type="entry name" value="L domain-like"/>
    <property type="match status" value="1"/>
</dbReference>
<keyword evidence="9 16" id="KW-0547">Nucleotide-binding</keyword>
<evidence type="ECO:0000256" key="13">
    <source>
        <dbReference type="ARBA" id="ARBA00023136"/>
    </source>
</evidence>
<evidence type="ECO:0000256" key="17">
    <source>
        <dbReference type="SAM" id="Phobius"/>
    </source>
</evidence>
<keyword evidence="11 16" id="KW-0067">ATP-binding</keyword>
<dbReference type="SUPFAM" id="SSF52047">
    <property type="entry name" value="RNI-like"/>
    <property type="match status" value="1"/>
</dbReference>
<dbReference type="Pfam" id="PF00069">
    <property type="entry name" value="Pkinase"/>
    <property type="match status" value="1"/>
</dbReference>
<dbReference type="SUPFAM" id="SSF56112">
    <property type="entry name" value="Protein kinase-like (PK-like)"/>
    <property type="match status" value="1"/>
</dbReference>
<accession>A0ABQ8H4Q1</accession>
<evidence type="ECO:0000313" key="21">
    <source>
        <dbReference type="Proteomes" id="UP000827721"/>
    </source>
</evidence>
<dbReference type="PROSITE" id="PS00108">
    <property type="entry name" value="PROTEIN_KINASE_ST"/>
    <property type="match status" value="1"/>
</dbReference>
<evidence type="ECO:0000259" key="19">
    <source>
        <dbReference type="PROSITE" id="PS50011"/>
    </source>
</evidence>
<evidence type="ECO:0000256" key="16">
    <source>
        <dbReference type="PROSITE-ProRule" id="PRU10141"/>
    </source>
</evidence>
<feature type="chain" id="PRO_5046025351" description="Protein kinase domain-containing protein" evidence="18">
    <location>
        <begin position="24"/>
        <end position="1060"/>
    </location>
</feature>
<dbReference type="InterPro" id="IPR017441">
    <property type="entry name" value="Protein_kinase_ATP_BS"/>
</dbReference>
<keyword evidence="7 18" id="KW-0732">Signal</keyword>
<keyword evidence="14" id="KW-0675">Receptor</keyword>
<evidence type="ECO:0000256" key="1">
    <source>
        <dbReference type="ARBA" id="ARBA00004162"/>
    </source>
</evidence>
<evidence type="ECO:0000256" key="15">
    <source>
        <dbReference type="ARBA" id="ARBA00023180"/>
    </source>
</evidence>
<proteinExistence type="inferred from homology"/>
<evidence type="ECO:0000256" key="7">
    <source>
        <dbReference type="ARBA" id="ARBA00022729"/>
    </source>
</evidence>
<keyword evidence="15" id="KW-0325">Glycoprotein</keyword>
<dbReference type="Gene3D" id="3.30.200.20">
    <property type="entry name" value="Phosphorylase Kinase, domain 1"/>
    <property type="match status" value="1"/>
</dbReference>
<dbReference type="InterPro" id="IPR008271">
    <property type="entry name" value="Ser/Thr_kinase_AS"/>
</dbReference>
<name>A0ABQ8H4Q1_9ROSI</name>
<dbReference type="PROSITE" id="PS00107">
    <property type="entry name" value="PROTEIN_KINASE_ATP"/>
    <property type="match status" value="1"/>
</dbReference>
<keyword evidence="6 17" id="KW-0812">Transmembrane</keyword>
<evidence type="ECO:0000256" key="12">
    <source>
        <dbReference type="ARBA" id="ARBA00022989"/>
    </source>
</evidence>
<evidence type="ECO:0000256" key="6">
    <source>
        <dbReference type="ARBA" id="ARBA00022692"/>
    </source>
</evidence>
<dbReference type="EMBL" id="JAFEMO010000014">
    <property type="protein sequence ID" value="KAH7548286.1"/>
    <property type="molecule type" value="Genomic_DNA"/>
</dbReference>
<evidence type="ECO:0000256" key="3">
    <source>
        <dbReference type="ARBA" id="ARBA00008684"/>
    </source>
</evidence>
<gene>
    <name evidence="20" type="ORF">JRO89_XS14G0095700</name>
</gene>
<feature type="signal peptide" evidence="18">
    <location>
        <begin position="1"/>
        <end position="23"/>
    </location>
</feature>
<evidence type="ECO:0000256" key="10">
    <source>
        <dbReference type="ARBA" id="ARBA00022777"/>
    </source>
</evidence>
<evidence type="ECO:0000256" key="4">
    <source>
        <dbReference type="ARBA" id="ARBA00022614"/>
    </source>
</evidence>
<dbReference type="InterPro" id="IPR011009">
    <property type="entry name" value="Kinase-like_dom_sf"/>
</dbReference>
<keyword evidence="12 17" id="KW-1133">Transmembrane helix</keyword>
<evidence type="ECO:0000256" key="18">
    <source>
        <dbReference type="SAM" id="SignalP"/>
    </source>
</evidence>
<dbReference type="PROSITE" id="PS50011">
    <property type="entry name" value="PROTEIN_KINASE_DOM"/>
    <property type="match status" value="1"/>
</dbReference>
<keyword evidence="8" id="KW-0677">Repeat</keyword>
<keyword evidence="13 17" id="KW-0472">Membrane</keyword>
<evidence type="ECO:0000256" key="2">
    <source>
        <dbReference type="ARBA" id="ARBA00004479"/>
    </source>
</evidence>
<dbReference type="Gene3D" id="1.10.510.10">
    <property type="entry name" value="Transferase(Phosphotransferase) domain 1"/>
    <property type="match status" value="1"/>
</dbReference>
<evidence type="ECO:0000256" key="8">
    <source>
        <dbReference type="ARBA" id="ARBA00022737"/>
    </source>
</evidence>
<dbReference type="InterPro" id="IPR032675">
    <property type="entry name" value="LRR_dom_sf"/>
</dbReference>
<protein>
    <recommendedName>
        <fullName evidence="19">Protein kinase domain-containing protein</fullName>
    </recommendedName>
</protein>
<evidence type="ECO:0000256" key="5">
    <source>
        <dbReference type="ARBA" id="ARBA00022679"/>
    </source>
</evidence>
<dbReference type="Pfam" id="PF08263">
    <property type="entry name" value="LRRNT_2"/>
    <property type="match status" value="1"/>
</dbReference>
<evidence type="ECO:0000256" key="14">
    <source>
        <dbReference type="ARBA" id="ARBA00023170"/>
    </source>
</evidence>
<dbReference type="Proteomes" id="UP000827721">
    <property type="component" value="Unassembled WGS sequence"/>
</dbReference>
<organism evidence="20 21">
    <name type="scientific">Xanthoceras sorbifolium</name>
    <dbReference type="NCBI Taxonomy" id="99658"/>
    <lineage>
        <taxon>Eukaryota</taxon>
        <taxon>Viridiplantae</taxon>
        <taxon>Streptophyta</taxon>
        <taxon>Embryophyta</taxon>
        <taxon>Tracheophyta</taxon>
        <taxon>Spermatophyta</taxon>
        <taxon>Magnoliopsida</taxon>
        <taxon>eudicotyledons</taxon>
        <taxon>Gunneridae</taxon>
        <taxon>Pentapetalae</taxon>
        <taxon>rosids</taxon>
        <taxon>malvids</taxon>
        <taxon>Sapindales</taxon>
        <taxon>Sapindaceae</taxon>
        <taxon>Xanthoceroideae</taxon>
        <taxon>Xanthoceras</taxon>
    </lineage>
</organism>
<evidence type="ECO:0000313" key="20">
    <source>
        <dbReference type="EMBL" id="KAH7548286.1"/>
    </source>
</evidence>
<evidence type="ECO:0000256" key="9">
    <source>
        <dbReference type="ARBA" id="ARBA00022741"/>
    </source>
</evidence>
<sequence>MSTSISCPSILLCCSFCFLLIYSFSTPSTATIHSNETDRLALLAIKSQLHDPLGATSSWNNSVPLCLWTGVSCGRRHQMVTVLDLRNQSIGGNLSPFIGNLSFLRSIDLGDNNFYGDIPNEVSLLFRLEILILANNSFSGTISKTLSRCSNLIMFSARRNSLHGEIPAEIGNLLKLERLLLGENHLRGQLPTSIGNLSSLLLLDIDTNSLSGTIPYSLGRVRSLFYLHLGGNNFSGMFPAPIFNISSLTYIYFPLNRLCGSLPYNIGYDLPKLKHFAMGGNNFTGRVPISLSNSSNLEKIDLSYNYFSGKVSTDFSGLKNLSFLSLFDNNLGTRTANDLHFLNPLINCSKLERLYISENQFGGALPKFIGNFSSTMTRLSIARNQIYGSIPPGIGNLVNLTVFDMGKNQISGTIPYDIGKLKKLQVLFLKDNSLQGNIPASIGNITLLYQMSLAGNNLQGTIPSSLGNCRNLIALSLSKNKFTGVLPQEILSITTLSLDLNLSYNLLSGHFPSQVGNLKTLLSLDISGNKFSGEIPSTLGSCASLETLDMSDNSFNGSIPSSLSSLKSIKQIDLSSNNLSGQIPKYFETLSFLKYLNLSYNHIEGEVPTKGVFSNKTRISIAGNKRLCGGLVEMHLPSCPSKKLKKSKTPLLRVVILVIVSCLILSSVCFIIIFTRKRRSAQNTSSMLQMEELFPMVSYGELSRATNNFSSSNMIGQGSYSLVYKAALGENRTLAAVKVINLQQKGSLTSFISECEALRRIRHRNLVGVVTVCSSIDFKGADFKALVYEYMDNGSLEELLHQNKDQHDVSNLSLIQRLNIAIDVASAVEYLHHHCEPPMVHGDLKPCNVMLDHDMVAHVGDFGLSKFLSDRPHSNAPQIDSSSIGIRGTVGYVAPGSYFMSYNYIWISMIISLPLNSFTTINMMNPHVSEYGMGSEVSMPGDVYSFGILLLEMFTGKRPIDSMFSNGLTLHKFTKMALPERVMEIVEPSLRLEVSNDNNNNVENFARRAGEGRIRIEECLIGVLRTGVVCSMESPAERMEMTDVVAQLCGVRERFLGRRI</sequence>
<dbReference type="Gene3D" id="3.80.10.10">
    <property type="entry name" value="Ribonuclease Inhibitor"/>
    <property type="match status" value="4"/>
</dbReference>
<keyword evidence="21" id="KW-1185">Reference proteome</keyword>
<dbReference type="InterPro" id="IPR001611">
    <property type="entry name" value="Leu-rich_rpt"/>
</dbReference>
<dbReference type="InterPro" id="IPR000719">
    <property type="entry name" value="Prot_kinase_dom"/>
</dbReference>
<dbReference type="InterPro" id="IPR013210">
    <property type="entry name" value="LRR_N_plant-typ"/>
</dbReference>
<keyword evidence="4" id="KW-0433">Leucine-rich repeat</keyword>